<dbReference type="AlphaFoldDB" id="A0A8K0H777"/>
<dbReference type="InterPro" id="IPR000167">
    <property type="entry name" value="Dehydrin"/>
</dbReference>
<dbReference type="GO" id="GO:0009414">
    <property type="term" value="P:response to water deprivation"/>
    <property type="evidence" value="ECO:0007669"/>
    <property type="project" value="UniProtKB-ARBA"/>
</dbReference>
<reference evidence="4" key="1">
    <citation type="submission" date="2020-03" db="EMBL/GenBank/DDBJ databases">
        <title>A high-quality chromosome-level genome assembly of a woody plant with both climbing and erect habits, Rhamnella rubrinervis.</title>
        <authorList>
            <person name="Lu Z."/>
            <person name="Yang Y."/>
            <person name="Zhu X."/>
            <person name="Sun Y."/>
        </authorList>
    </citation>
    <scope>NUCLEOTIDE SEQUENCE</scope>
    <source>
        <strain evidence="4">BYM</strain>
        <tissue evidence="4">Leaf</tissue>
    </source>
</reference>
<protein>
    <recommendedName>
        <fullName evidence="6">Dehydrin</fullName>
    </recommendedName>
</protein>
<feature type="compositionally biased region" description="Basic and acidic residues" evidence="3">
    <location>
        <begin position="195"/>
        <end position="231"/>
    </location>
</feature>
<proteinExistence type="inferred from homology"/>
<dbReference type="PROSITE" id="PS00823">
    <property type="entry name" value="DEHYDRIN_2"/>
    <property type="match status" value="1"/>
</dbReference>
<dbReference type="OrthoDB" id="1194714at2759"/>
<feature type="compositionally biased region" description="Low complexity" evidence="3">
    <location>
        <begin position="182"/>
        <end position="194"/>
    </location>
</feature>
<evidence type="ECO:0000256" key="3">
    <source>
        <dbReference type="SAM" id="MobiDB-lite"/>
    </source>
</evidence>
<evidence type="ECO:0000313" key="5">
    <source>
        <dbReference type="Proteomes" id="UP000796880"/>
    </source>
</evidence>
<dbReference type="GO" id="GO:0009631">
    <property type="term" value="P:cold acclimation"/>
    <property type="evidence" value="ECO:0007669"/>
    <property type="project" value="TreeGrafter"/>
</dbReference>
<dbReference type="PANTHER" id="PTHR33346">
    <property type="entry name" value="DEHYDRIN XERO 2-RELATED"/>
    <property type="match status" value="1"/>
</dbReference>
<dbReference type="Pfam" id="PF00257">
    <property type="entry name" value="Dehydrin"/>
    <property type="match status" value="1"/>
</dbReference>
<comment type="caution">
    <text evidence="4">The sequence shown here is derived from an EMBL/GenBank/DDBJ whole genome shotgun (WGS) entry which is preliminary data.</text>
</comment>
<feature type="compositionally biased region" description="Basic and acidic residues" evidence="3">
    <location>
        <begin position="115"/>
        <end position="172"/>
    </location>
</feature>
<dbReference type="GO" id="GO:0016020">
    <property type="term" value="C:membrane"/>
    <property type="evidence" value="ECO:0007669"/>
    <property type="project" value="TreeGrafter"/>
</dbReference>
<dbReference type="EMBL" id="VOIH02000005">
    <property type="protein sequence ID" value="KAF3446868.1"/>
    <property type="molecule type" value="Genomic_DNA"/>
</dbReference>
<comment type="similarity">
    <text evidence="1 2">Belongs to the plant dehydrin family.</text>
</comment>
<feature type="region of interest" description="Disordered" evidence="3">
    <location>
        <begin position="1"/>
        <end position="231"/>
    </location>
</feature>
<dbReference type="GO" id="GO:0005829">
    <property type="term" value="C:cytosol"/>
    <property type="evidence" value="ECO:0007669"/>
    <property type="project" value="TreeGrafter"/>
</dbReference>
<sequence>MAEEHQNKSHEYEAKLGDEGQAVETQDRGMFDFLGKKKEEKPQEEVIVTEFEKVQVSEPEHKEFEKVQVSEPEHKDEEKKPGLLEKLHRSNSSSSSSSDEEDDEEKKKKKKEKKGLKEKILGEKEHEDTTVPVEKYEEAVHTETEGGHPEDKKGFVDKIKEKLPGHHKKTEEVPPPPPPPAEHSTTATEAASPEGEVKEKKGFLDKIKEKLPGYHPKTEEDKEKEKESATH</sequence>
<dbReference type="GO" id="GO:0009737">
    <property type="term" value="P:response to abscisic acid"/>
    <property type="evidence" value="ECO:0007669"/>
    <property type="project" value="TreeGrafter"/>
</dbReference>
<dbReference type="InterPro" id="IPR030513">
    <property type="entry name" value="Dehydrin_CS"/>
</dbReference>
<feature type="compositionally biased region" description="Basic and acidic residues" evidence="3">
    <location>
        <begin position="1"/>
        <end position="18"/>
    </location>
</feature>
<evidence type="ECO:0008006" key="6">
    <source>
        <dbReference type="Google" id="ProtNLM"/>
    </source>
</evidence>
<evidence type="ECO:0000313" key="4">
    <source>
        <dbReference type="EMBL" id="KAF3446868.1"/>
    </source>
</evidence>
<dbReference type="PANTHER" id="PTHR33346:SF2">
    <property type="entry name" value="DEHYDRIN ERD14"/>
    <property type="match status" value="1"/>
</dbReference>
<organism evidence="4 5">
    <name type="scientific">Rhamnella rubrinervis</name>
    <dbReference type="NCBI Taxonomy" id="2594499"/>
    <lineage>
        <taxon>Eukaryota</taxon>
        <taxon>Viridiplantae</taxon>
        <taxon>Streptophyta</taxon>
        <taxon>Embryophyta</taxon>
        <taxon>Tracheophyta</taxon>
        <taxon>Spermatophyta</taxon>
        <taxon>Magnoliopsida</taxon>
        <taxon>eudicotyledons</taxon>
        <taxon>Gunneridae</taxon>
        <taxon>Pentapetalae</taxon>
        <taxon>rosids</taxon>
        <taxon>fabids</taxon>
        <taxon>Rosales</taxon>
        <taxon>Rhamnaceae</taxon>
        <taxon>rhamnoid group</taxon>
        <taxon>Rhamneae</taxon>
        <taxon>Rhamnella</taxon>
    </lineage>
</organism>
<keyword evidence="5" id="KW-1185">Reference proteome</keyword>
<evidence type="ECO:0000256" key="1">
    <source>
        <dbReference type="ARBA" id="ARBA00008403"/>
    </source>
</evidence>
<accession>A0A8K0H777</accession>
<dbReference type="Proteomes" id="UP000796880">
    <property type="component" value="Unassembled WGS sequence"/>
</dbReference>
<name>A0A8K0H777_9ROSA</name>
<evidence type="ECO:0000256" key="2">
    <source>
        <dbReference type="RuleBase" id="RU003995"/>
    </source>
</evidence>
<feature type="compositionally biased region" description="Basic and acidic residues" evidence="3">
    <location>
        <begin position="25"/>
        <end position="88"/>
    </location>
</feature>
<gene>
    <name evidence="4" type="ORF">FNV43_RR12048</name>
</gene>